<dbReference type="Proteomes" id="UP000037460">
    <property type="component" value="Unassembled WGS sequence"/>
</dbReference>
<feature type="domain" description="Polycystin cation channel PKD1/PKD2" evidence="8">
    <location>
        <begin position="409"/>
        <end position="630"/>
    </location>
</feature>
<feature type="region of interest" description="Disordered" evidence="6">
    <location>
        <begin position="639"/>
        <end position="659"/>
    </location>
</feature>
<comment type="caution">
    <text evidence="10">The sequence shown here is derived from an EMBL/GenBank/DDBJ whole genome shotgun (WGS) entry which is preliminary data.</text>
</comment>
<evidence type="ECO:0000313" key="10">
    <source>
        <dbReference type="EMBL" id="KOO34161.1"/>
    </source>
</evidence>
<comment type="similarity">
    <text evidence="2">Belongs to the polycystin family.</text>
</comment>
<feature type="transmembrane region" description="Helical" evidence="7">
    <location>
        <begin position="456"/>
        <end position="476"/>
    </location>
</feature>
<dbReference type="OrthoDB" id="444119at2759"/>
<feature type="transmembrane region" description="Helical" evidence="7">
    <location>
        <begin position="539"/>
        <end position="556"/>
    </location>
</feature>
<feature type="domain" description="Polycystin" evidence="9">
    <location>
        <begin position="329"/>
        <end position="389"/>
    </location>
</feature>
<gene>
    <name evidence="10" type="ORF">Ctob_010608</name>
</gene>
<evidence type="ECO:0000256" key="6">
    <source>
        <dbReference type="SAM" id="MobiDB-lite"/>
    </source>
</evidence>
<feature type="transmembrane region" description="Helical" evidence="7">
    <location>
        <begin position="496"/>
        <end position="519"/>
    </location>
</feature>
<evidence type="ECO:0000259" key="9">
    <source>
        <dbReference type="Pfam" id="PF20519"/>
    </source>
</evidence>
<organism evidence="10 11">
    <name type="scientific">Chrysochromulina tobinii</name>
    <dbReference type="NCBI Taxonomy" id="1460289"/>
    <lineage>
        <taxon>Eukaryota</taxon>
        <taxon>Haptista</taxon>
        <taxon>Haptophyta</taxon>
        <taxon>Prymnesiophyceae</taxon>
        <taxon>Prymnesiales</taxon>
        <taxon>Chrysochromulinaceae</taxon>
        <taxon>Chrysochromulina</taxon>
    </lineage>
</organism>
<reference evidence="11" key="1">
    <citation type="journal article" date="2015" name="PLoS Genet.">
        <title>Genome Sequence and Transcriptome Analyses of Chrysochromulina tobin: Metabolic Tools for Enhanced Algal Fitness in the Prominent Order Prymnesiales (Haptophyceae).</title>
        <authorList>
            <person name="Hovde B.T."/>
            <person name="Deodato C.R."/>
            <person name="Hunsperger H.M."/>
            <person name="Ryken S.A."/>
            <person name="Yost W."/>
            <person name="Jha R.K."/>
            <person name="Patterson J."/>
            <person name="Monnat R.J. Jr."/>
            <person name="Barlow S.B."/>
            <person name="Starkenburg S.R."/>
            <person name="Cattolico R.A."/>
        </authorList>
    </citation>
    <scope>NUCLEOTIDE SEQUENCE</scope>
    <source>
        <strain evidence="11">CCMP291</strain>
    </source>
</reference>
<evidence type="ECO:0000256" key="4">
    <source>
        <dbReference type="ARBA" id="ARBA00022989"/>
    </source>
</evidence>
<dbReference type="InterPro" id="IPR046791">
    <property type="entry name" value="Polycystin_dom"/>
</dbReference>
<feature type="transmembrane region" description="Helical" evidence="7">
    <location>
        <begin position="568"/>
        <end position="589"/>
    </location>
</feature>
<sequence length="701" mass="80560">MRLRVRVRVRVRLRLRVSVVTDEGRHLLRRRRADDPTHELLNGEDEADAAAAAAAAAAMATMEDSDSDDDDMQRKEYVEPKLNRRREIFDMGLHFILILLLYQSTSEKRELRDALALTQSLKRIFVEADYNDKTFMDVRTFADVWDWTEGTLVSGLFDSDVDATGNIMMYNQLVGAVRFRQVRVSNISCNISPKIQRRVEIASRKFQQSFVFQGPIEPCSPSNPTECTGGGECFFEYSEEKRDVHDFGPCTTDGRAALLGTPGLSIEQINKYNETCGGPEPFQGSGFKYYPAALVKAPSYLIFDGGGYVRDIRPDEPLPGADIPTVPKDRMLADIDELKKMLWLDERTRAMFVHFSVYNANFNLYAACNLIFRFSPGGVITPIPKFKVMKIDLYEGVKEMSDYLTSVEFQYDAALMLLFFRLFIKEFVRYVSIRWTYGTSIPYITNIWNMLEIANLIPYIIAWVTRMLFSSSELRWVYTKGMFATRYAELGPVADFYVLAFAFDSLSIIISFLKLFKYFRLFDATSLLWVVLESATKDMAYFFLMLFLFIAGFALFAEQMFGPTLRVFADTLSSATTLLNILFGSVAVYRDMVRTAQETTLAVLFFIIYVVWMFFILVNVFLAILNDYYGAAKGAEEERNEQKAEKRREAAALRAANPPPSYLDRMVKLQKAARGRFHRFKSRIKGFTRRPVIYRRHRDES</sequence>
<name>A0A0M0K5M3_9EUKA</name>
<evidence type="ECO:0000256" key="1">
    <source>
        <dbReference type="ARBA" id="ARBA00004141"/>
    </source>
</evidence>
<keyword evidence="5 7" id="KW-0472">Membrane</keyword>
<dbReference type="Gene3D" id="1.10.287.70">
    <property type="match status" value="1"/>
</dbReference>
<feature type="compositionally biased region" description="Basic and acidic residues" evidence="6">
    <location>
        <begin position="639"/>
        <end position="651"/>
    </location>
</feature>
<dbReference type="InterPro" id="IPR051223">
    <property type="entry name" value="Polycystin"/>
</dbReference>
<evidence type="ECO:0000256" key="5">
    <source>
        <dbReference type="ARBA" id="ARBA00023136"/>
    </source>
</evidence>
<keyword evidence="3 7" id="KW-0812">Transmembrane</keyword>
<dbReference type="PANTHER" id="PTHR10877">
    <property type="entry name" value="POLYCYSTIN FAMILY MEMBER"/>
    <property type="match status" value="1"/>
</dbReference>
<protein>
    <submittedName>
        <fullName evidence="10">Polycystic kidney disease 2-like 1</fullName>
    </submittedName>
</protein>
<evidence type="ECO:0000256" key="7">
    <source>
        <dbReference type="SAM" id="Phobius"/>
    </source>
</evidence>
<dbReference type="Pfam" id="PF20519">
    <property type="entry name" value="Polycystin_dom"/>
    <property type="match status" value="2"/>
</dbReference>
<dbReference type="EMBL" id="JWZX01001310">
    <property type="protein sequence ID" value="KOO34161.1"/>
    <property type="molecule type" value="Genomic_DNA"/>
</dbReference>
<keyword evidence="11" id="KW-1185">Reference proteome</keyword>
<evidence type="ECO:0000256" key="2">
    <source>
        <dbReference type="ARBA" id="ARBA00007200"/>
    </source>
</evidence>
<evidence type="ECO:0000313" key="11">
    <source>
        <dbReference type="Proteomes" id="UP000037460"/>
    </source>
</evidence>
<proteinExistence type="inferred from homology"/>
<comment type="subcellular location">
    <subcellularLocation>
        <location evidence="1">Membrane</location>
        <topology evidence="1">Multi-pass membrane protein</topology>
    </subcellularLocation>
</comment>
<feature type="domain" description="Polycystin" evidence="9">
    <location>
        <begin position="135"/>
        <end position="202"/>
    </location>
</feature>
<accession>A0A0M0K5M3</accession>
<keyword evidence="4 7" id="KW-1133">Transmembrane helix</keyword>
<dbReference type="PANTHER" id="PTHR10877:SF183">
    <property type="entry name" value="AT14535P-RELATED"/>
    <property type="match status" value="1"/>
</dbReference>
<dbReference type="Pfam" id="PF08016">
    <property type="entry name" value="PKD_channel"/>
    <property type="match status" value="1"/>
</dbReference>
<dbReference type="InterPro" id="IPR013122">
    <property type="entry name" value="PKD1_2_channel"/>
</dbReference>
<dbReference type="AlphaFoldDB" id="A0A0M0K5M3"/>
<feature type="transmembrane region" description="Helical" evidence="7">
    <location>
        <begin position="601"/>
        <end position="625"/>
    </location>
</feature>
<evidence type="ECO:0000259" key="8">
    <source>
        <dbReference type="Pfam" id="PF08016"/>
    </source>
</evidence>
<evidence type="ECO:0000256" key="3">
    <source>
        <dbReference type="ARBA" id="ARBA00022692"/>
    </source>
</evidence>
<dbReference type="GO" id="GO:0016020">
    <property type="term" value="C:membrane"/>
    <property type="evidence" value="ECO:0007669"/>
    <property type="project" value="UniProtKB-SubCell"/>
</dbReference>